<reference evidence="8 9" key="1">
    <citation type="submission" date="2024-06" db="EMBL/GenBank/DDBJ databases">
        <title>Complete genome of Phlyctema vagabunda strain 19-DSS-EL-015.</title>
        <authorList>
            <person name="Fiorenzani C."/>
        </authorList>
    </citation>
    <scope>NUCLEOTIDE SEQUENCE [LARGE SCALE GENOMIC DNA]</scope>
    <source>
        <strain evidence="8 9">19-DSS-EL-015</strain>
    </source>
</reference>
<dbReference type="EMBL" id="JBFCZG010000004">
    <property type="protein sequence ID" value="KAL3423981.1"/>
    <property type="molecule type" value="Genomic_DNA"/>
</dbReference>
<evidence type="ECO:0000313" key="8">
    <source>
        <dbReference type="EMBL" id="KAL3423981.1"/>
    </source>
</evidence>
<evidence type="ECO:0000259" key="7">
    <source>
        <dbReference type="Pfam" id="PF01902"/>
    </source>
</evidence>
<dbReference type="InterPro" id="IPR006175">
    <property type="entry name" value="YjgF/YER057c/UK114"/>
</dbReference>
<dbReference type="Gene3D" id="3.40.50.620">
    <property type="entry name" value="HUPs"/>
    <property type="match status" value="1"/>
</dbReference>
<comment type="catalytic activity">
    <reaction evidence="5">
        <text>diphthine-[translation elongation factor 2] + NH4(+) + ATP = diphthamide-[translation elongation factor 2] + AMP + diphosphate + H(+)</text>
        <dbReference type="Rhea" id="RHEA:19753"/>
        <dbReference type="Rhea" id="RHEA-COMP:10172"/>
        <dbReference type="Rhea" id="RHEA-COMP:10174"/>
        <dbReference type="ChEBI" id="CHEBI:15378"/>
        <dbReference type="ChEBI" id="CHEBI:16692"/>
        <dbReference type="ChEBI" id="CHEBI:28938"/>
        <dbReference type="ChEBI" id="CHEBI:30616"/>
        <dbReference type="ChEBI" id="CHEBI:33019"/>
        <dbReference type="ChEBI" id="CHEBI:82696"/>
        <dbReference type="ChEBI" id="CHEBI:456215"/>
        <dbReference type="EC" id="6.3.1.14"/>
    </reaction>
</comment>
<dbReference type="InterPro" id="IPR002761">
    <property type="entry name" value="Diphthami_syn_dom"/>
</dbReference>
<dbReference type="PANTHER" id="PTHR12196">
    <property type="entry name" value="DOMAIN OF UNKNOWN FUNCTION 71 DUF71 -CONTAINING PROTEIN"/>
    <property type="match status" value="1"/>
</dbReference>
<gene>
    <name evidence="8" type="ORF">PVAG01_05728</name>
</gene>
<dbReference type="CDD" id="cd01994">
    <property type="entry name" value="AANH_PF0828-like"/>
    <property type="match status" value="1"/>
</dbReference>
<evidence type="ECO:0000256" key="4">
    <source>
        <dbReference type="ARBA" id="ARBA00031552"/>
    </source>
</evidence>
<dbReference type="Gene3D" id="3.30.1330.40">
    <property type="entry name" value="RutC-like"/>
    <property type="match status" value="2"/>
</dbReference>
<evidence type="ECO:0000256" key="5">
    <source>
        <dbReference type="ARBA" id="ARBA00048108"/>
    </source>
</evidence>
<protein>
    <recommendedName>
        <fullName evidence="2">Diphthine--ammonia ligase</fullName>
        <ecNumber evidence="1">6.3.1.14</ecNumber>
    </recommendedName>
    <alternativeName>
        <fullName evidence="3">Diphthamide synthase</fullName>
    </alternativeName>
    <alternativeName>
        <fullName evidence="4">Diphthamide synthetase</fullName>
    </alternativeName>
</protein>
<dbReference type="Pfam" id="PF01042">
    <property type="entry name" value="Ribonuc_L-PSP"/>
    <property type="match status" value="1"/>
</dbReference>
<accession>A0ABR4PM24</accession>
<comment type="caution">
    <text evidence="8">The sequence shown here is derived from an EMBL/GenBank/DDBJ whole genome shotgun (WGS) entry which is preliminary data.</text>
</comment>
<name>A0ABR4PM24_9HELO</name>
<dbReference type="SUPFAM" id="SSF55298">
    <property type="entry name" value="YjgF-like"/>
    <property type="match status" value="2"/>
</dbReference>
<keyword evidence="8" id="KW-0547">Nucleotide-binding</keyword>
<evidence type="ECO:0000256" key="6">
    <source>
        <dbReference type="SAM" id="MobiDB-lite"/>
    </source>
</evidence>
<dbReference type="InterPro" id="IPR014729">
    <property type="entry name" value="Rossmann-like_a/b/a_fold"/>
</dbReference>
<dbReference type="Gene3D" id="3.90.1490.10">
    <property type="entry name" value="putative n-type atp pyrophosphatase, domain 2"/>
    <property type="match status" value="1"/>
</dbReference>
<dbReference type="InterPro" id="IPR030662">
    <property type="entry name" value="DPH6/MJ0570"/>
</dbReference>
<dbReference type="PANTHER" id="PTHR12196:SF2">
    <property type="entry name" value="DIPHTHINE--AMMONIA LIGASE"/>
    <property type="match status" value="1"/>
</dbReference>
<feature type="domain" description="Diphthamide synthase" evidence="7">
    <location>
        <begin position="6"/>
        <end position="257"/>
    </location>
</feature>
<dbReference type="GO" id="GO:0005524">
    <property type="term" value="F:ATP binding"/>
    <property type="evidence" value="ECO:0007669"/>
    <property type="project" value="UniProtKB-KW"/>
</dbReference>
<keyword evidence="9" id="KW-1185">Reference proteome</keyword>
<evidence type="ECO:0000313" key="9">
    <source>
        <dbReference type="Proteomes" id="UP001629113"/>
    </source>
</evidence>
<sequence length="749" mass="83392">MGSLNAIALISGGKDSFFSMLHCKQNGHRIIALANLYPPRAYPAGEYRGATESEEDLNSFMFQTVGHTIIPFYEQALKLPLYRQEIRGEAVQKETTYSHIPSEKEDQETDETESLMPLLQRIMKDHPSANAVSTGAILSTYQRTRVESVALRLGLIPLSFLWKYPILPPGYQTSLLQDMYSVSLEARIIKVASGGLDERFLWQNISDPATIAKVERAMSRFGTLGDGGVLGEGGEFETLVLDGPRSLFKGKIAIGDEQRKIVYEGGGAAWLAIKGAEVVMKQDETEDMEHVYCRVPDLLDERFQSALSALRSVGIPPLASDEFWNLDSASPRYASKSTRLQSEEGLTHHWSISAADTSTLGTEPSIITEARAIIAEIQKRLGSLNLSANNIISTIILLRNMSDFGAINKIYGELFTQPNPPARVTISCGDSMPAHTNVTIHLHIRTCISTDPLQDKRSLHVQSRSYWAPANIGPYSQAVSFSSQSLVSIAGQIPLVPASMLLPSLSDPTESFAMQTVLSLQHLWRIGTEMQVRWWSSSVVYLCASPASSLPLVERVVLCCKSWDILHDQPSVPDTEKEDEEEGRDLWEEHNYRTMQTYGARDVGRSIPDWEAVRCFDKTQGQEIQKDVVPPPLFVVEVQELPRNSEVEWHAHLGITKGPIEVTMQRSEGWLRYRCAVNGVQVQDMVMIDYGLMPDKVLREMGKQGTSWLSYVDISVESDDGFLGIIPCRSLWATDGRRLNAVLFLLPTV</sequence>
<dbReference type="SUPFAM" id="SSF52402">
    <property type="entry name" value="Adenine nucleotide alpha hydrolases-like"/>
    <property type="match status" value="1"/>
</dbReference>
<dbReference type="InterPro" id="IPR035959">
    <property type="entry name" value="RutC-like_sf"/>
</dbReference>
<keyword evidence="8" id="KW-0067">ATP-binding</keyword>
<dbReference type="EC" id="6.3.1.14" evidence="1"/>
<evidence type="ECO:0000256" key="3">
    <source>
        <dbReference type="ARBA" id="ARBA00029814"/>
    </source>
</evidence>
<evidence type="ECO:0000256" key="1">
    <source>
        <dbReference type="ARBA" id="ARBA00012089"/>
    </source>
</evidence>
<evidence type="ECO:0000256" key="2">
    <source>
        <dbReference type="ARBA" id="ARBA00018426"/>
    </source>
</evidence>
<organism evidence="8 9">
    <name type="scientific">Phlyctema vagabunda</name>
    <dbReference type="NCBI Taxonomy" id="108571"/>
    <lineage>
        <taxon>Eukaryota</taxon>
        <taxon>Fungi</taxon>
        <taxon>Dikarya</taxon>
        <taxon>Ascomycota</taxon>
        <taxon>Pezizomycotina</taxon>
        <taxon>Leotiomycetes</taxon>
        <taxon>Helotiales</taxon>
        <taxon>Dermateaceae</taxon>
        <taxon>Phlyctema</taxon>
    </lineage>
</organism>
<proteinExistence type="predicted"/>
<dbReference type="CDD" id="cd06156">
    <property type="entry name" value="eu_AANH_C_2"/>
    <property type="match status" value="1"/>
</dbReference>
<dbReference type="NCBIfam" id="TIGR00290">
    <property type="entry name" value="MJ0570_dom"/>
    <property type="match status" value="1"/>
</dbReference>
<dbReference type="Proteomes" id="UP001629113">
    <property type="component" value="Unassembled WGS sequence"/>
</dbReference>
<dbReference type="Pfam" id="PF01902">
    <property type="entry name" value="Diphthami_syn_2"/>
    <property type="match status" value="1"/>
</dbReference>
<feature type="region of interest" description="Disordered" evidence="6">
    <location>
        <begin position="93"/>
        <end position="112"/>
    </location>
</feature>
<dbReference type="CDD" id="cd06155">
    <property type="entry name" value="eu_AANH_C_1"/>
    <property type="match status" value="1"/>
</dbReference>